<organism evidence="7 8">
    <name type="scientific">Calocera cornea HHB12733</name>
    <dbReference type="NCBI Taxonomy" id="1353952"/>
    <lineage>
        <taxon>Eukaryota</taxon>
        <taxon>Fungi</taxon>
        <taxon>Dikarya</taxon>
        <taxon>Basidiomycota</taxon>
        <taxon>Agaricomycotina</taxon>
        <taxon>Dacrymycetes</taxon>
        <taxon>Dacrymycetales</taxon>
        <taxon>Dacrymycetaceae</taxon>
        <taxon>Calocera</taxon>
    </lineage>
</organism>
<dbReference type="CDD" id="cd04435">
    <property type="entry name" value="DEP_fRom2"/>
    <property type="match status" value="1"/>
</dbReference>
<dbReference type="OrthoDB" id="2272012at2759"/>
<dbReference type="EMBL" id="KV424084">
    <property type="protein sequence ID" value="KZT51926.1"/>
    <property type="molecule type" value="Genomic_DNA"/>
</dbReference>
<dbReference type="InterPro" id="IPR001180">
    <property type="entry name" value="CNH_dom"/>
</dbReference>
<dbReference type="GO" id="GO:0005085">
    <property type="term" value="F:guanyl-nucleotide exchange factor activity"/>
    <property type="evidence" value="ECO:0007669"/>
    <property type="project" value="UniProtKB-KW"/>
</dbReference>
<evidence type="ECO:0000259" key="5">
    <source>
        <dbReference type="PROSITE" id="PS50010"/>
    </source>
</evidence>
<feature type="compositionally biased region" description="Low complexity" evidence="3">
    <location>
        <begin position="41"/>
        <end position="81"/>
    </location>
</feature>
<keyword evidence="2" id="KW-0344">Guanine-nucleotide releasing factor</keyword>
<protein>
    <submittedName>
        <fullName evidence="7">CNH-domain-containing protein</fullName>
    </submittedName>
</protein>
<feature type="region of interest" description="Disordered" evidence="3">
    <location>
        <begin position="222"/>
        <end position="402"/>
    </location>
</feature>
<dbReference type="SMART" id="SM00036">
    <property type="entry name" value="CNH"/>
    <property type="match status" value="1"/>
</dbReference>
<evidence type="ECO:0000256" key="2">
    <source>
        <dbReference type="ARBA" id="ARBA00022658"/>
    </source>
</evidence>
<dbReference type="InterPro" id="IPR036388">
    <property type="entry name" value="WH-like_DNA-bd_sf"/>
</dbReference>
<feature type="compositionally biased region" description="Basic and acidic residues" evidence="3">
    <location>
        <begin position="1"/>
        <end position="20"/>
    </location>
</feature>
<feature type="region of interest" description="Disordered" evidence="3">
    <location>
        <begin position="548"/>
        <end position="577"/>
    </location>
</feature>
<keyword evidence="1" id="KW-0597">Phosphoprotein</keyword>
<feature type="compositionally biased region" description="Low complexity" evidence="3">
    <location>
        <begin position="225"/>
        <end position="237"/>
    </location>
</feature>
<dbReference type="InterPro" id="IPR011993">
    <property type="entry name" value="PH-like_dom_sf"/>
</dbReference>
<dbReference type="SMART" id="SM00233">
    <property type="entry name" value="PH"/>
    <property type="match status" value="1"/>
</dbReference>
<dbReference type="InterPro" id="IPR035899">
    <property type="entry name" value="DBL_dom_sf"/>
</dbReference>
<dbReference type="Gene3D" id="2.30.29.30">
    <property type="entry name" value="Pleckstrin-homology domain (PH domain)/Phosphotyrosine-binding domain (PTB)"/>
    <property type="match status" value="1"/>
</dbReference>
<dbReference type="FunCoup" id="A0A165D2F5">
    <property type="interactions" value="37"/>
</dbReference>
<feature type="compositionally biased region" description="Low complexity" evidence="3">
    <location>
        <begin position="108"/>
        <end position="124"/>
    </location>
</feature>
<dbReference type="Gene3D" id="1.10.10.10">
    <property type="entry name" value="Winged helix-like DNA-binding domain superfamily/Winged helix DNA-binding domain"/>
    <property type="match status" value="1"/>
</dbReference>
<dbReference type="InterPro" id="IPR001849">
    <property type="entry name" value="PH_domain"/>
</dbReference>
<dbReference type="STRING" id="1353952.A0A165D2F5"/>
<feature type="compositionally biased region" description="Low complexity" evidence="3">
    <location>
        <begin position="318"/>
        <end position="329"/>
    </location>
</feature>
<dbReference type="SUPFAM" id="SSF50729">
    <property type="entry name" value="PH domain-like"/>
    <property type="match status" value="1"/>
</dbReference>
<dbReference type="PANTHER" id="PTHR46572">
    <property type="entry name" value="RHO1 GDP-GTP EXCHANGE PROTEIN 1-RELATED"/>
    <property type="match status" value="1"/>
</dbReference>
<dbReference type="Pfam" id="PF00780">
    <property type="entry name" value="CNH"/>
    <property type="match status" value="1"/>
</dbReference>
<accession>A0A165D2F5</accession>
<feature type="region of interest" description="Disordered" evidence="3">
    <location>
        <begin position="948"/>
        <end position="976"/>
    </location>
</feature>
<gene>
    <name evidence="7" type="ORF">CALCODRAFT_109930</name>
</gene>
<dbReference type="InterPro" id="IPR036390">
    <property type="entry name" value="WH_DNA-bd_sf"/>
</dbReference>
<dbReference type="CDD" id="cd00160">
    <property type="entry name" value="RhoGEF"/>
    <property type="match status" value="1"/>
</dbReference>
<proteinExistence type="predicted"/>
<name>A0A165D2F5_9BASI</name>
<feature type="compositionally biased region" description="Low complexity" evidence="3">
    <location>
        <begin position="367"/>
        <end position="381"/>
    </location>
</feature>
<feature type="domain" description="PH" evidence="4">
    <location>
        <begin position="883"/>
        <end position="1024"/>
    </location>
</feature>
<dbReference type="Pfam" id="PF00621">
    <property type="entry name" value="RhoGEF"/>
    <property type="match status" value="1"/>
</dbReference>
<reference evidence="7 8" key="1">
    <citation type="journal article" date="2016" name="Mol. Biol. Evol.">
        <title>Comparative Genomics of Early-Diverging Mushroom-Forming Fungi Provides Insights into the Origins of Lignocellulose Decay Capabilities.</title>
        <authorList>
            <person name="Nagy L.G."/>
            <person name="Riley R."/>
            <person name="Tritt A."/>
            <person name="Adam C."/>
            <person name="Daum C."/>
            <person name="Floudas D."/>
            <person name="Sun H."/>
            <person name="Yadav J.S."/>
            <person name="Pangilinan J."/>
            <person name="Larsson K.H."/>
            <person name="Matsuura K."/>
            <person name="Barry K."/>
            <person name="Labutti K."/>
            <person name="Kuo R."/>
            <person name="Ohm R.A."/>
            <person name="Bhattacharya S.S."/>
            <person name="Shirouzu T."/>
            <person name="Yoshinaga Y."/>
            <person name="Martin F.M."/>
            <person name="Grigoriev I.V."/>
            <person name="Hibbett D.S."/>
        </authorList>
    </citation>
    <scope>NUCLEOTIDE SEQUENCE [LARGE SCALE GENOMIC DNA]</scope>
    <source>
        <strain evidence="7 8">HHB12733</strain>
    </source>
</reference>
<evidence type="ECO:0000313" key="7">
    <source>
        <dbReference type="EMBL" id="KZT51926.1"/>
    </source>
</evidence>
<feature type="compositionally biased region" description="Polar residues" evidence="3">
    <location>
        <begin position="548"/>
        <end position="563"/>
    </location>
</feature>
<dbReference type="SMART" id="SM00049">
    <property type="entry name" value="DEP"/>
    <property type="match status" value="1"/>
</dbReference>
<evidence type="ECO:0000259" key="4">
    <source>
        <dbReference type="PROSITE" id="PS50003"/>
    </source>
</evidence>
<dbReference type="SUPFAM" id="SSF46785">
    <property type="entry name" value="Winged helix' DNA-binding domain"/>
    <property type="match status" value="1"/>
</dbReference>
<dbReference type="Proteomes" id="UP000076842">
    <property type="component" value="Unassembled WGS sequence"/>
</dbReference>
<dbReference type="Pfam" id="PF15405">
    <property type="entry name" value="PH_5"/>
    <property type="match status" value="1"/>
</dbReference>
<dbReference type="Pfam" id="PF00610">
    <property type="entry name" value="DEP"/>
    <property type="match status" value="1"/>
</dbReference>
<feature type="domain" description="CNH" evidence="6">
    <location>
        <begin position="1046"/>
        <end position="1341"/>
    </location>
</feature>
<feature type="compositionally biased region" description="Polar residues" evidence="3">
    <location>
        <begin position="287"/>
        <end position="303"/>
    </location>
</feature>
<dbReference type="InParanoid" id="A0A165D2F5"/>
<dbReference type="GO" id="GO:0035556">
    <property type="term" value="P:intracellular signal transduction"/>
    <property type="evidence" value="ECO:0007669"/>
    <property type="project" value="InterPro"/>
</dbReference>
<dbReference type="SMART" id="SM00325">
    <property type="entry name" value="RhoGEF"/>
    <property type="match status" value="1"/>
</dbReference>
<dbReference type="InterPro" id="IPR000591">
    <property type="entry name" value="DEP_dom"/>
</dbReference>
<dbReference type="Gene3D" id="1.20.900.10">
    <property type="entry name" value="Dbl homology (DH) domain"/>
    <property type="match status" value="1"/>
</dbReference>
<dbReference type="PROSITE" id="PS50003">
    <property type="entry name" value="PH_DOMAIN"/>
    <property type="match status" value="1"/>
</dbReference>
<evidence type="ECO:0000256" key="1">
    <source>
        <dbReference type="ARBA" id="ARBA00022553"/>
    </source>
</evidence>
<dbReference type="PROSITE" id="PS50219">
    <property type="entry name" value="CNH"/>
    <property type="match status" value="1"/>
</dbReference>
<feature type="compositionally biased region" description="Polar residues" evidence="3">
    <location>
        <begin position="243"/>
        <end position="253"/>
    </location>
</feature>
<keyword evidence="8" id="KW-1185">Reference proteome</keyword>
<dbReference type="SUPFAM" id="SSF48065">
    <property type="entry name" value="DBL homology domain (DH-domain)"/>
    <property type="match status" value="1"/>
</dbReference>
<feature type="compositionally biased region" description="Polar residues" evidence="3">
    <location>
        <begin position="966"/>
        <end position="976"/>
    </location>
</feature>
<feature type="region of interest" description="Disordered" evidence="3">
    <location>
        <begin position="1"/>
        <end position="160"/>
    </location>
</feature>
<feature type="domain" description="DH" evidence="5">
    <location>
        <begin position="661"/>
        <end position="848"/>
    </location>
</feature>
<dbReference type="InterPro" id="IPR052233">
    <property type="entry name" value="Rho-type_GEFs"/>
</dbReference>
<evidence type="ECO:0000259" key="6">
    <source>
        <dbReference type="PROSITE" id="PS50219"/>
    </source>
</evidence>
<dbReference type="InterPro" id="IPR041675">
    <property type="entry name" value="PH_5"/>
</dbReference>
<sequence length="1437" mass="160106">MDRPYGPRPAVRADQRDKAFESIFGRPSANHHQQSGPSNPAPQHYQRAPPQPQYANYPPANGAYPVQYAQQPAYRYPQQDPRSAYQAGYGPMQVAPDQTPRQAQFTVQPMQPYYAPAPPSAYRQNSLAPNMAQVNRARSVTEQGSPGVVSPPPDEPQGAVVDQLGRRVSGASMTAAQAYQQQVYVNNSQMQQNGWQPSHLAPGSNMQAQAALQRGVSFNGAPARSSITTSGSTSDISEFGVSDRSSGYTTATSEAEYGNGDVTPPTKSTSSLLYAHSQRGAAHSRRPSVNSVATSVTDSTYTQAPYVPSTMDHYSGNSSPSPSTPQSPTDATLPGTPRRSSESARTLPHIGSRGQRQVYLNSERTRSFSSGHSIQGSGSHHPLPPIPSMSSIHPRSPRQLKTMRPPQVPAALLSRVAQAFRERVAISERVKDGLAYPDAFDGREAVDKLAYIIRTTDRNLALLLGRALDSQKFFHDVAYEHRLRDSAQELYQFQNRLQSPFVSKEEMASPVEGIMSDTETLMPKRPVVRPTSSGSSSQVNRVDSAYTVTSPLSDGANGNTRPLSTAEPVTPATDEDDIPLPTGVFTLLTDCYSPTCSRDSLCYSIACPRRLEQQSRLNMTPEAVLKQEDYEPEQDLMEPGTLWIHSVPQEVIDKVSEAEKKRQEAINEVMYTERDFVRDMEYLRDFWYKPLSTSDIIEEPRRTDFLQQVFWNIEEIIAVNSKLRDALNKRQKGFAIVEKIGDILIDHVGNFQPFVTYGAHQLYGKYEFEKEKSSNPAFMKFVDETERLPESRKLELNGYLTKPTTRLARYPLLLDVVLKHTPEDSPDKKVLPEVIAIIRKFLVEVNYETGKAENRFSLLQLDQQLVFRQGEQADLRLRDENRELVYKGALSRKHGNAGATTEDLQLFLFDHALLMVKAKSSNKNEQLRVYRKPIPLELLIIIADDDRPTKGGSAAARPKSSLIKGRSNSLGRNSPTPLTSIKGNGLGYAITFVHLGRKGYNLTLYANTPISRKKWLENIYKRQEVLRDRSAIFDMVTLSEGFFVSANKVNCACPFSGGNKVAYGTDDGVYISDIRVLTQDPVKVLAIPDVTQVDVLEEFQLLIVLSERTVMTFPLDALDYTDPMAGLRRAKRVASHTSFFKAGICLGRTFVCVVKASSLSSTIKVLEPIDQTVRGKNKPTFRKLLQGGNDTLKVFKEFYIPTESSSLHFLKTKLCVGCTKGFEIVDLETLDTQGLLDPADMSLDFVQKRENVKPIAIYRIDGEFLLCYDEFAFFVNKSGWRSKPHWIVYWEGIPSAFALHYPYVLAFEPTFIEVRHVDTGILVQIIPGNNLRCLFADTPPTIANHSHSLSYPPHRPPIPNPYNGQMNPYGMQPPPSFDPYGMAGMPPATHTRPQQQNGRDEIILVSDDRVFCIKLANGVLPGQTYNMSQASLPIVPR</sequence>
<evidence type="ECO:0000256" key="3">
    <source>
        <dbReference type="SAM" id="MobiDB-lite"/>
    </source>
</evidence>
<dbReference type="PROSITE" id="PS50010">
    <property type="entry name" value="DH_2"/>
    <property type="match status" value="1"/>
</dbReference>
<evidence type="ECO:0000313" key="8">
    <source>
        <dbReference type="Proteomes" id="UP000076842"/>
    </source>
</evidence>
<dbReference type="PANTHER" id="PTHR46572:SF2">
    <property type="entry name" value="RHO1 GDP-GTP EXCHANGE PROTEIN 1-RELATED"/>
    <property type="match status" value="1"/>
</dbReference>
<feature type="compositionally biased region" description="Polar residues" evidence="3">
    <location>
        <begin position="125"/>
        <end position="144"/>
    </location>
</feature>
<dbReference type="InterPro" id="IPR000219">
    <property type="entry name" value="DH_dom"/>
</dbReference>